<evidence type="ECO:0000313" key="1">
    <source>
        <dbReference type="EMBL" id="EFO23694.1"/>
    </source>
</evidence>
<accession>A0A1S0U1E0</accession>
<protein>
    <submittedName>
        <fullName evidence="1">Uncharacterized protein</fullName>
    </submittedName>
</protein>
<organism evidence="1">
    <name type="scientific">Loa loa</name>
    <name type="common">Eye worm</name>
    <name type="synonym">Filaria loa</name>
    <dbReference type="NCBI Taxonomy" id="7209"/>
    <lineage>
        <taxon>Eukaryota</taxon>
        <taxon>Metazoa</taxon>
        <taxon>Ecdysozoa</taxon>
        <taxon>Nematoda</taxon>
        <taxon>Chromadorea</taxon>
        <taxon>Rhabditida</taxon>
        <taxon>Spirurina</taxon>
        <taxon>Spiruromorpha</taxon>
        <taxon>Filarioidea</taxon>
        <taxon>Onchocercidae</taxon>
        <taxon>Loa</taxon>
    </lineage>
</organism>
<dbReference type="InParanoid" id="A0A1S0U1E0"/>
<dbReference type="KEGG" id="loa:LOAG_04789"/>
<gene>
    <name evidence="1" type="ORF">LOAG_04789</name>
</gene>
<sequence>MCIVNSSQKINVFSNKPHQRLASESQVLLFENKWIEFTRDVKKLEKGKLEKRQAAAKLLLNLSSSNTPLGHFPELRYVENDIRQYSIHPYWPKEMAHYYPLNRRHAHHIESIVCYDWLGHLSSVFGSHTPFEGRSVRECSDVELGHS</sequence>
<dbReference type="EMBL" id="JH712243">
    <property type="protein sequence ID" value="EFO23694.1"/>
    <property type="molecule type" value="Genomic_DNA"/>
</dbReference>
<dbReference type="CTD" id="9942195"/>
<dbReference type="GeneID" id="9942195"/>
<proteinExistence type="predicted"/>
<name>A0A1S0U1E0_LOALO</name>
<reference evidence="1" key="1">
    <citation type="submission" date="2012-04" db="EMBL/GenBank/DDBJ databases">
        <title>The Genome Sequence of Loa loa.</title>
        <authorList>
            <consortium name="The Broad Institute Genome Sequencing Platform"/>
            <consortium name="Broad Institute Genome Sequencing Center for Infectious Disease"/>
            <person name="Nutman T.B."/>
            <person name="Fink D.L."/>
            <person name="Russ C."/>
            <person name="Young S."/>
            <person name="Zeng Q."/>
            <person name="Gargeya S."/>
            <person name="Alvarado L."/>
            <person name="Berlin A."/>
            <person name="Chapman S.B."/>
            <person name="Chen Z."/>
            <person name="Freedman E."/>
            <person name="Gellesch M."/>
            <person name="Goldberg J."/>
            <person name="Griggs A."/>
            <person name="Gujja S."/>
            <person name="Heilman E.R."/>
            <person name="Heiman D."/>
            <person name="Howarth C."/>
            <person name="Mehta T."/>
            <person name="Neiman D."/>
            <person name="Pearson M."/>
            <person name="Roberts A."/>
            <person name="Saif S."/>
            <person name="Shea T."/>
            <person name="Shenoy N."/>
            <person name="Sisk P."/>
            <person name="Stolte C."/>
            <person name="Sykes S."/>
            <person name="White J."/>
            <person name="Yandava C."/>
            <person name="Haas B."/>
            <person name="Henn M.R."/>
            <person name="Nusbaum C."/>
            <person name="Birren B."/>
        </authorList>
    </citation>
    <scope>NUCLEOTIDE SEQUENCE [LARGE SCALE GENOMIC DNA]</scope>
</reference>
<dbReference type="RefSeq" id="XP_003140374.1">
    <property type="nucleotide sequence ID" value="XM_003140326.1"/>
</dbReference>
<dbReference type="AlphaFoldDB" id="A0A1S0U1E0"/>